<evidence type="ECO:0000259" key="4">
    <source>
        <dbReference type="PROSITE" id="PS50977"/>
    </source>
</evidence>
<dbReference type="InterPro" id="IPR009057">
    <property type="entry name" value="Homeodomain-like_sf"/>
</dbReference>
<evidence type="ECO:0000256" key="2">
    <source>
        <dbReference type="PROSITE-ProRule" id="PRU00335"/>
    </source>
</evidence>
<evidence type="ECO:0000313" key="5">
    <source>
        <dbReference type="EMBL" id="GES26013.1"/>
    </source>
</evidence>
<feature type="compositionally biased region" description="Polar residues" evidence="3">
    <location>
        <begin position="1"/>
        <end position="12"/>
    </location>
</feature>
<keyword evidence="1 2" id="KW-0238">DNA-binding</keyword>
<dbReference type="EMBL" id="BLAF01000077">
    <property type="protein sequence ID" value="GES26013.1"/>
    <property type="molecule type" value="Genomic_DNA"/>
</dbReference>
<keyword evidence="6" id="KW-1185">Reference proteome</keyword>
<reference evidence="5 6" key="1">
    <citation type="submission" date="2019-10" db="EMBL/GenBank/DDBJ databases">
        <title>Whole genome shotgun sequence of Acrocarpospora pleiomorpha NBRC 16267.</title>
        <authorList>
            <person name="Ichikawa N."/>
            <person name="Kimura A."/>
            <person name="Kitahashi Y."/>
            <person name="Komaki H."/>
            <person name="Oguchi A."/>
        </authorList>
    </citation>
    <scope>NUCLEOTIDE SEQUENCE [LARGE SCALE GENOMIC DNA]</scope>
    <source>
        <strain evidence="5 6">NBRC 16267</strain>
    </source>
</reference>
<organism evidence="5 6">
    <name type="scientific">Acrocarpospora pleiomorpha</name>
    <dbReference type="NCBI Taxonomy" id="90975"/>
    <lineage>
        <taxon>Bacteria</taxon>
        <taxon>Bacillati</taxon>
        <taxon>Actinomycetota</taxon>
        <taxon>Actinomycetes</taxon>
        <taxon>Streptosporangiales</taxon>
        <taxon>Streptosporangiaceae</taxon>
        <taxon>Acrocarpospora</taxon>
    </lineage>
</organism>
<feature type="region of interest" description="Disordered" evidence="3">
    <location>
        <begin position="1"/>
        <end position="24"/>
    </location>
</feature>
<protein>
    <recommendedName>
        <fullName evidence="4">HTH tetR-type domain-containing protein</fullName>
    </recommendedName>
</protein>
<dbReference type="InterPro" id="IPR001647">
    <property type="entry name" value="HTH_TetR"/>
</dbReference>
<comment type="caution">
    <text evidence="5">The sequence shown here is derived from an EMBL/GenBank/DDBJ whole genome shotgun (WGS) entry which is preliminary data.</text>
</comment>
<gene>
    <name evidence="5" type="ORF">Aple_089120</name>
</gene>
<name>A0A5M3Y2K8_9ACTN</name>
<proteinExistence type="predicted"/>
<dbReference type="InterPro" id="IPR050109">
    <property type="entry name" value="HTH-type_TetR-like_transc_reg"/>
</dbReference>
<dbReference type="SUPFAM" id="SSF46689">
    <property type="entry name" value="Homeodomain-like"/>
    <property type="match status" value="1"/>
</dbReference>
<dbReference type="GO" id="GO:0003700">
    <property type="term" value="F:DNA-binding transcription factor activity"/>
    <property type="evidence" value="ECO:0007669"/>
    <property type="project" value="TreeGrafter"/>
</dbReference>
<accession>A0A5M3Y2K8</accession>
<dbReference type="AlphaFoldDB" id="A0A5M3Y2K8"/>
<dbReference type="Gene3D" id="1.10.357.10">
    <property type="entry name" value="Tetracycline Repressor, domain 2"/>
    <property type="match status" value="1"/>
</dbReference>
<dbReference type="Proteomes" id="UP000377595">
    <property type="component" value="Unassembled WGS sequence"/>
</dbReference>
<feature type="DNA-binding region" description="H-T-H motif" evidence="2">
    <location>
        <begin position="46"/>
        <end position="65"/>
    </location>
</feature>
<dbReference type="PANTHER" id="PTHR30055">
    <property type="entry name" value="HTH-TYPE TRANSCRIPTIONAL REGULATOR RUTR"/>
    <property type="match status" value="1"/>
</dbReference>
<sequence length="200" mass="22536">MSGQERPSQTRGYQMRKRAENVTETRQRIIEATVELHGTVGPAATTVSAIAAAAGVTRLTIYRHFPDEQTLFTACTAHWASGQLLPDPDAWERVSDPAERLRVALTDLYRFYRDAEPMLTNAGRDRAALPAQLRESATAGETRQLDLLLRPFHARRRPLRAAVGHAVSFWTWRSLCHDHGLSNEEATQMMIELVMLTTRK</sequence>
<dbReference type="GO" id="GO:0000976">
    <property type="term" value="F:transcription cis-regulatory region binding"/>
    <property type="evidence" value="ECO:0007669"/>
    <property type="project" value="TreeGrafter"/>
</dbReference>
<dbReference type="RefSeq" id="WP_218038816.1">
    <property type="nucleotide sequence ID" value="NZ_BAAAHM010000053.1"/>
</dbReference>
<feature type="domain" description="HTH tetR-type" evidence="4">
    <location>
        <begin position="23"/>
        <end position="83"/>
    </location>
</feature>
<evidence type="ECO:0000313" key="6">
    <source>
        <dbReference type="Proteomes" id="UP000377595"/>
    </source>
</evidence>
<dbReference type="PRINTS" id="PR00455">
    <property type="entry name" value="HTHTETR"/>
</dbReference>
<evidence type="ECO:0000256" key="3">
    <source>
        <dbReference type="SAM" id="MobiDB-lite"/>
    </source>
</evidence>
<dbReference type="PANTHER" id="PTHR30055:SF209">
    <property type="entry name" value="POSSIBLE TRANSCRIPTIONAL REGULATORY PROTEIN (PROBABLY TETR-FAMILY)"/>
    <property type="match status" value="1"/>
</dbReference>
<dbReference type="Pfam" id="PF00440">
    <property type="entry name" value="TetR_N"/>
    <property type="match status" value="1"/>
</dbReference>
<dbReference type="PROSITE" id="PS50977">
    <property type="entry name" value="HTH_TETR_2"/>
    <property type="match status" value="1"/>
</dbReference>
<evidence type="ECO:0000256" key="1">
    <source>
        <dbReference type="ARBA" id="ARBA00023125"/>
    </source>
</evidence>